<dbReference type="PANTHER" id="PTHR40077">
    <property type="entry name" value="MEMBRANE PROTEIN-RELATED"/>
    <property type="match status" value="1"/>
</dbReference>
<evidence type="ECO:0000256" key="1">
    <source>
        <dbReference type="ARBA" id="ARBA00004651"/>
    </source>
</evidence>
<keyword evidence="3 7" id="KW-0812">Transmembrane</keyword>
<dbReference type="InterPro" id="IPR023845">
    <property type="entry name" value="DUF3817_TM"/>
</dbReference>
<dbReference type="RefSeq" id="WP_062007499.1">
    <property type="nucleotide sequence ID" value="NZ_CP012677.1"/>
</dbReference>
<keyword evidence="10" id="KW-1185">Reference proteome</keyword>
<dbReference type="Pfam" id="PF12823">
    <property type="entry name" value="DUF3817"/>
    <property type="match status" value="1"/>
</dbReference>
<evidence type="ECO:0000259" key="8">
    <source>
        <dbReference type="Pfam" id="PF12823"/>
    </source>
</evidence>
<gene>
    <name evidence="9" type="ORF">AOC05_12415</name>
</gene>
<name>A0A0M3UGD8_9MICC</name>
<evidence type="ECO:0000256" key="5">
    <source>
        <dbReference type="ARBA" id="ARBA00023136"/>
    </source>
</evidence>
<evidence type="ECO:0000313" key="10">
    <source>
        <dbReference type="Proteomes" id="UP000062833"/>
    </source>
</evidence>
<keyword evidence="4 7" id="KW-1133">Transmembrane helix</keyword>
<dbReference type="PATRIC" id="fig|656366.3.peg.2688"/>
<evidence type="ECO:0000256" key="7">
    <source>
        <dbReference type="SAM" id="Phobius"/>
    </source>
</evidence>
<proteinExistence type="predicted"/>
<evidence type="ECO:0000256" key="2">
    <source>
        <dbReference type="ARBA" id="ARBA00022475"/>
    </source>
</evidence>
<accession>A0A0M3UGD8</accession>
<keyword evidence="2" id="KW-1003">Cell membrane</keyword>
<keyword evidence="5 7" id="KW-0472">Membrane</keyword>
<evidence type="ECO:0000313" key="9">
    <source>
        <dbReference type="EMBL" id="ALE92915.1"/>
    </source>
</evidence>
<dbReference type="GO" id="GO:0005886">
    <property type="term" value="C:plasma membrane"/>
    <property type="evidence" value="ECO:0007669"/>
    <property type="project" value="UniProtKB-SubCell"/>
</dbReference>
<feature type="transmembrane region" description="Helical" evidence="7">
    <location>
        <begin position="52"/>
        <end position="74"/>
    </location>
</feature>
<sequence>MTDNNTAGPQNPSETAAPSGATSESTSAKTEPKRRFGGTPAQILGALKFYKVLAYATGTMLLLLVAELVLRYGFHSVLVAGGTDSTTGAAHGLGMVNIDGGVMAITGGFNLSTMVLIVHGWMYVVYLIADFRLWTLMRWPFGKLVLIALGGVVPFLSFIVEGRVHKEVLAEVAANPKAGKRY</sequence>
<feature type="transmembrane region" description="Helical" evidence="7">
    <location>
        <begin position="109"/>
        <end position="129"/>
    </location>
</feature>
<reference evidence="10" key="1">
    <citation type="submission" date="2015-09" db="EMBL/GenBank/DDBJ databases">
        <title>Complete genome of Arthrobacter alpinus strain R3.8.</title>
        <authorList>
            <person name="See-Too W.S."/>
            <person name="Chan K.G."/>
        </authorList>
    </citation>
    <scope>NUCLEOTIDE SEQUENCE [LARGE SCALE GENOMIC DNA]</scope>
    <source>
        <strain evidence="10">R3.8</strain>
    </source>
</reference>
<dbReference type="Proteomes" id="UP000062833">
    <property type="component" value="Chromosome"/>
</dbReference>
<evidence type="ECO:0000256" key="4">
    <source>
        <dbReference type="ARBA" id="ARBA00022989"/>
    </source>
</evidence>
<dbReference type="AlphaFoldDB" id="A0A0M3UGD8"/>
<protein>
    <recommendedName>
        <fullName evidence="8">DUF3817 domain-containing protein</fullName>
    </recommendedName>
</protein>
<dbReference type="PANTHER" id="PTHR40077:SF2">
    <property type="entry name" value="MEMBRANE PROTEIN"/>
    <property type="match status" value="1"/>
</dbReference>
<dbReference type="NCBIfam" id="TIGR03954">
    <property type="entry name" value="integ_memb_HG"/>
    <property type="match status" value="1"/>
</dbReference>
<dbReference type="KEGG" id="aaq:AOC05_12415"/>
<feature type="region of interest" description="Disordered" evidence="6">
    <location>
        <begin position="1"/>
        <end position="36"/>
    </location>
</feature>
<feature type="transmembrane region" description="Helical" evidence="7">
    <location>
        <begin position="141"/>
        <end position="160"/>
    </location>
</feature>
<feature type="compositionally biased region" description="Polar residues" evidence="6">
    <location>
        <begin position="1"/>
        <end position="29"/>
    </location>
</feature>
<evidence type="ECO:0000256" key="3">
    <source>
        <dbReference type="ARBA" id="ARBA00022692"/>
    </source>
</evidence>
<organism evidence="9 10">
    <name type="scientific">Arthrobacter alpinus</name>
    <dbReference type="NCBI Taxonomy" id="656366"/>
    <lineage>
        <taxon>Bacteria</taxon>
        <taxon>Bacillati</taxon>
        <taxon>Actinomycetota</taxon>
        <taxon>Actinomycetes</taxon>
        <taxon>Micrococcales</taxon>
        <taxon>Micrococcaceae</taxon>
        <taxon>Arthrobacter</taxon>
    </lineage>
</organism>
<dbReference type="EMBL" id="CP012677">
    <property type="protein sequence ID" value="ALE92915.1"/>
    <property type="molecule type" value="Genomic_DNA"/>
</dbReference>
<dbReference type="OrthoDB" id="9342687at2"/>
<feature type="domain" description="DUF3817" evidence="8">
    <location>
        <begin position="47"/>
        <end position="165"/>
    </location>
</feature>
<comment type="subcellular location">
    <subcellularLocation>
        <location evidence="1">Cell membrane</location>
        <topology evidence="1">Multi-pass membrane protein</topology>
    </subcellularLocation>
</comment>
<evidence type="ECO:0000256" key="6">
    <source>
        <dbReference type="SAM" id="MobiDB-lite"/>
    </source>
</evidence>